<dbReference type="Proteomes" id="UP001057520">
    <property type="component" value="Chromosome"/>
</dbReference>
<gene>
    <name evidence="1" type="ORF">MZV50_03145</name>
</gene>
<organism evidence="1 2">
    <name type="scientific">Caulobacter segnis</name>
    <dbReference type="NCBI Taxonomy" id="88688"/>
    <lineage>
        <taxon>Bacteria</taxon>
        <taxon>Pseudomonadati</taxon>
        <taxon>Pseudomonadota</taxon>
        <taxon>Alphaproteobacteria</taxon>
        <taxon>Caulobacterales</taxon>
        <taxon>Caulobacteraceae</taxon>
        <taxon>Caulobacter</taxon>
    </lineage>
</organism>
<protein>
    <submittedName>
        <fullName evidence="1">Transcriptional repressor</fullName>
    </submittedName>
</protein>
<dbReference type="SUPFAM" id="SSF46785">
    <property type="entry name" value="Winged helix' DNA-binding domain"/>
    <property type="match status" value="1"/>
</dbReference>
<evidence type="ECO:0000313" key="2">
    <source>
        <dbReference type="Proteomes" id="UP001057520"/>
    </source>
</evidence>
<accession>A0ABY4ZVF3</accession>
<proteinExistence type="predicted"/>
<keyword evidence="2" id="KW-1185">Reference proteome</keyword>
<evidence type="ECO:0000313" key="1">
    <source>
        <dbReference type="EMBL" id="USQ96604.1"/>
    </source>
</evidence>
<sequence>MPHTVDAVFQDELRRAGLPGRGAPAHLLALLRESPETHLSLPEIAELAAEAGLAVTAGDLARHLEALADHGLIGRLPTTTSELVYDTVPEPHSHIVYEGSGQVVDLHVSSETLLLMVQDALARRPEGVEVILRFRRPDPLSS</sequence>
<name>A0ABY4ZVF3_9CAUL</name>
<dbReference type="Pfam" id="PF01475">
    <property type="entry name" value="FUR"/>
    <property type="match status" value="1"/>
</dbReference>
<dbReference type="InterPro" id="IPR002481">
    <property type="entry name" value="FUR"/>
</dbReference>
<reference evidence="1 2" key="1">
    <citation type="submission" date="2022-04" db="EMBL/GenBank/DDBJ databases">
        <title>Genome sequence of soybean root-associated Caulobacter segnis RL271.</title>
        <authorList>
            <person name="Longley R."/>
            <person name="Bonito G."/>
            <person name="Trigodet F."/>
            <person name="Crosson S."/>
            <person name="Fiebig A."/>
        </authorList>
    </citation>
    <scope>NUCLEOTIDE SEQUENCE [LARGE SCALE GENOMIC DNA]</scope>
    <source>
        <strain evidence="1 2">RL271</strain>
    </source>
</reference>
<dbReference type="EMBL" id="CP096040">
    <property type="protein sequence ID" value="USQ96604.1"/>
    <property type="molecule type" value="Genomic_DNA"/>
</dbReference>
<dbReference type="InterPro" id="IPR036390">
    <property type="entry name" value="WH_DNA-bd_sf"/>
</dbReference>